<evidence type="ECO:0000313" key="2">
    <source>
        <dbReference type="EMBL" id="VVA95523.1"/>
    </source>
</evidence>
<accession>A0A565B2E9</accession>
<evidence type="ECO:0000313" key="3">
    <source>
        <dbReference type="Proteomes" id="UP000489600"/>
    </source>
</evidence>
<feature type="region of interest" description="Disordered" evidence="1">
    <location>
        <begin position="276"/>
        <end position="316"/>
    </location>
</feature>
<proteinExistence type="predicted"/>
<dbReference type="Proteomes" id="UP000489600">
    <property type="component" value="Unassembled WGS sequence"/>
</dbReference>
<protein>
    <submittedName>
        <fullName evidence="2">Uncharacterized protein</fullName>
    </submittedName>
</protein>
<dbReference type="EMBL" id="CABITT030000002">
    <property type="protein sequence ID" value="VVA95523.1"/>
    <property type="molecule type" value="Genomic_DNA"/>
</dbReference>
<evidence type="ECO:0000256" key="1">
    <source>
        <dbReference type="SAM" id="MobiDB-lite"/>
    </source>
</evidence>
<feature type="compositionally biased region" description="Polar residues" evidence="1">
    <location>
        <begin position="768"/>
        <end position="781"/>
    </location>
</feature>
<feature type="region of interest" description="Disordered" evidence="1">
    <location>
        <begin position="751"/>
        <end position="781"/>
    </location>
</feature>
<sequence>MEFHGMKRKDLQALCKKHGIPANLKNSEMASRLASVFEKETEEIVVTETKRLLEDFVEADCVKDNLVVSREVKKVRFSPENEVFEFTRSVEKRKQKSVRSCSQGIAQKVRRSTRIAAKGVTVAECSENESERRREIVETEKECSLLDATNVHKVPRRSKRGSTQEEDCTVLELIDVEQFEDTDISNGLSGNNQDGFKLQKVGRRSTRLIAKRSKGLVDKENKEDESEKNIVKEVSMDFEVQGTGKYHRKDVQDPTVENVQRRSGRFVNNINVQTNAQDKRRSMRLKASAAVGKEESKEERKTKQSKRSVAVNSQEGELVKNKTKEPCKVQTTNCRMKVQDDSQVENFSQRSKRLGKDVNVLMDKRSLVDGNVKAVNHDDLEVEKAPQQSRQREKSVSELLVVGQAQKGDEQSKRTSGNDCEDKKLLRRSKRTALDNMRGQAMANSPKRCSVIDNERDGASVDNVKKLNVNDEVQVRTKFTRNSSRNGSCKAPIIVEGNFVEKKTDATLDSLVKSSKKVGRRMKRGRSAEPGMKTETTFTQTNLTLEKLLDEYAQVEQEEAGGAIVEARGSTKKSKTMNQECVKDTPEGMIEDSPSSSETKAAESVMIIENVLDSPLGKLVDSSQRTNTQEMYSKLMEGEREEKLEQDTVLMALIEDEKEEVVSRSVHLIDRVSPASVQLAVSNPDAELVVPTGHILVKDAASTVIAEENTKTKDQTLIRTPKSELKEHSSLANLAKEEAILENSDECWKEVHSSKDDEKGSSEKEVQAANSHENFSECNTENSSAEELETIKIGCMNVGLCVSVIPEKHLDEDAQLEPEEEGCANVEARGSFKKIKTVNQEFLKDNPQGMADDSPSTSETKAAEPVMNSENELDSTPKLSGDLSLIRNIQESNSELMEAEPGEKQEQDTVLMAATKKDKAESSSLSVFLIECSEVSSPEAELFVETTPPPASVHLAVTHPEAELGVPTGHILVKDISSTFVPEEDIKTKELVLDSISRSELKEHSFVAKLAEAEAIMEISAEPGNDIHSCNDNEKGSLKKDTQLPNLHGNFSEYIAENGSEIEQAEISKAACISAGYCVNRETMDEVKDDSVEKSERTISSERGCKLSGWLSTDFAFPSPKEENVLECLEEEEMKATSNALDDSAVFTTPERNLMLMEQLSENGKIRAAQSETHHNDEAVESHDVVFTTPEKVLLLGDSELYEAKKEEDHTATKVPDESDVLNATEKKCFMLGGSRKNEARNEGESIVVELHDESNSVENFKRDGIERNDENRPVEFSCDFGTCTSPDRRIVLGNLVSDGAGDSGGSEGINRADKSGLLTSLEKQLLYGETEQKEAVKTGEKAAAEFLDEPAVPNNLERHPFPEGAELNEAAKSEENKAVELRVECGIFARTEKHLLFADSGLDGTRKIRDNVALAATCEESFVFTSPERRLLLGKSEPHNAGKQEQKEAEFKDESAFFTRLESRLLLGESGQDRLDLGKSDLSHNASSPKVVLKENSVVRGSHVSALEFTENTIIDSNGRTASKVSYSHEFNAGKEAAGTESQAENVIGLDAIQGTKQRKKDSVDRFAFDIEEGETIIEAGRNVSLSSYVLALPAKGNSCEELRLEDISETIGEISSHLEVSGMVSDIQNHLNDELEGLTIKGNSEADEVVEAKVTKSTQIGFEGNLMLDSSGNSYVSEKTCIVAGAEDEHFGFDFEVDFRNSCEKSGHKPLRNEANGPLEEAISLTPDESTVQNNSNEEVAADEEVIRRETMNEPIENRKEYLNTYESGTLSEKQVRREPLLIYETQVKLKRNDMKENAPNSKIVHNLNITAPRISKRKPLQDMRNN</sequence>
<keyword evidence="3" id="KW-1185">Reference proteome</keyword>
<feature type="compositionally biased region" description="Basic and acidic residues" evidence="1">
    <location>
        <begin position="751"/>
        <end position="766"/>
    </location>
</feature>
<feature type="compositionally biased region" description="Basic and acidic residues" evidence="1">
    <location>
        <begin position="292"/>
        <end position="302"/>
    </location>
</feature>
<reference evidence="2" key="1">
    <citation type="submission" date="2019-07" db="EMBL/GenBank/DDBJ databases">
        <authorList>
            <person name="Dittberner H."/>
        </authorList>
    </citation>
    <scope>NUCLEOTIDE SEQUENCE [LARGE SCALE GENOMIC DNA]</scope>
</reference>
<dbReference type="OrthoDB" id="913480at2759"/>
<feature type="region of interest" description="Disordered" evidence="1">
    <location>
        <begin position="844"/>
        <end position="879"/>
    </location>
</feature>
<feature type="region of interest" description="Disordered" evidence="1">
    <location>
        <begin position="403"/>
        <end position="423"/>
    </location>
</feature>
<organism evidence="2 3">
    <name type="scientific">Arabis nemorensis</name>
    <dbReference type="NCBI Taxonomy" id="586526"/>
    <lineage>
        <taxon>Eukaryota</taxon>
        <taxon>Viridiplantae</taxon>
        <taxon>Streptophyta</taxon>
        <taxon>Embryophyta</taxon>
        <taxon>Tracheophyta</taxon>
        <taxon>Spermatophyta</taxon>
        <taxon>Magnoliopsida</taxon>
        <taxon>eudicotyledons</taxon>
        <taxon>Gunneridae</taxon>
        <taxon>Pentapetalae</taxon>
        <taxon>rosids</taxon>
        <taxon>malvids</taxon>
        <taxon>Brassicales</taxon>
        <taxon>Brassicaceae</taxon>
        <taxon>Arabideae</taxon>
        <taxon>Arabis</taxon>
    </lineage>
</organism>
<gene>
    <name evidence="2" type="ORF">ANE_LOCUS5968</name>
</gene>
<comment type="caution">
    <text evidence="2">The sequence shown here is derived from an EMBL/GenBank/DDBJ whole genome shotgun (WGS) entry which is preliminary data.</text>
</comment>
<name>A0A565B2E9_9BRAS</name>